<feature type="region of interest" description="Disordered" evidence="1">
    <location>
        <begin position="40"/>
        <end position="157"/>
    </location>
</feature>
<feature type="compositionally biased region" description="Basic and acidic residues" evidence="1">
    <location>
        <begin position="121"/>
        <end position="131"/>
    </location>
</feature>
<organism evidence="2 3">
    <name type="scientific">Stylosanthes scabra</name>
    <dbReference type="NCBI Taxonomy" id="79078"/>
    <lineage>
        <taxon>Eukaryota</taxon>
        <taxon>Viridiplantae</taxon>
        <taxon>Streptophyta</taxon>
        <taxon>Embryophyta</taxon>
        <taxon>Tracheophyta</taxon>
        <taxon>Spermatophyta</taxon>
        <taxon>Magnoliopsida</taxon>
        <taxon>eudicotyledons</taxon>
        <taxon>Gunneridae</taxon>
        <taxon>Pentapetalae</taxon>
        <taxon>rosids</taxon>
        <taxon>fabids</taxon>
        <taxon>Fabales</taxon>
        <taxon>Fabaceae</taxon>
        <taxon>Papilionoideae</taxon>
        <taxon>50 kb inversion clade</taxon>
        <taxon>dalbergioids sensu lato</taxon>
        <taxon>Dalbergieae</taxon>
        <taxon>Pterocarpus clade</taxon>
        <taxon>Stylosanthes</taxon>
    </lineage>
</organism>
<feature type="compositionally biased region" description="Acidic residues" evidence="1">
    <location>
        <begin position="132"/>
        <end position="146"/>
    </location>
</feature>
<keyword evidence="3" id="KW-1185">Reference proteome</keyword>
<feature type="compositionally biased region" description="Basic and acidic residues" evidence="1">
    <location>
        <begin position="85"/>
        <end position="97"/>
    </location>
</feature>
<evidence type="ECO:0000313" key="3">
    <source>
        <dbReference type="Proteomes" id="UP001341840"/>
    </source>
</evidence>
<comment type="caution">
    <text evidence="2">The sequence shown here is derived from an EMBL/GenBank/DDBJ whole genome shotgun (WGS) entry which is preliminary data.</text>
</comment>
<name>A0ABU6UAX3_9FABA</name>
<dbReference type="EMBL" id="JASCZI010120931">
    <property type="protein sequence ID" value="MED6157810.1"/>
    <property type="molecule type" value="Genomic_DNA"/>
</dbReference>
<sequence>MVKLKHLGWTRLAVTDFSPYNFLFWILCAYTTDLLASPPPMTGAGGPSEVSLERQPPTDEYDQLKRNKKVRKEGEGFTDTQILMARDEEWMHNKPEDQAPNGVLSFAQAVRGERMEEDEVEKSKDEEKNSEEADITESETESDSDAPDGIKVTKNEEGIYKISITRAVKRKLWSHGGTHS</sequence>
<dbReference type="Proteomes" id="UP001341840">
    <property type="component" value="Unassembled WGS sequence"/>
</dbReference>
<protein>
    <submittedName>
        <fullName evidence="2">Uncharacterized protein</fullName>
    </submittedName>
</protein>
<reference evidence="2 3" key="1">
    <citation type="journal article" date="2023" name="Plants (Basel)">
        <title>Bridging the Gap: Combining Genomics and Transcriptomics Approaches to Understand Stylosanthes scabra, an Orphan Legume from the Brazilian Caatinga.</title>
        <authorList>
            <person name="Ferreira-Neto J.R.C."/>
            <person name="da Silva M.D."/>
            <person name="Binneck E."/>
            <person name="de Melo N.F."/>
            <person name="da Silva R.H."/>
            <person name="de Melo A.L.T.M."/>
            <person name="Pandolfi V."/>
            <person name="Bustamante F.O."/>
            <person name="Brasileiro-Vidal A.C."/>
            <person name="Benko-Iseppon A.M."/>
        </authorList>
    </citation>
    <scope>NUCLEOTIDE SEQUENCE [LARGE SCALE GENOMIC DNA]</scope>
    <source>
        <tissue evidence="2">Leaves</tissue>
    </source>
</reference>
<gene>
    <name evidence="2" type="ORF">PIB30_026887</name>
</gene>
<proteinExistence type="predicted"/>
<accession>A0ABU6UAX3</accession>
<evidence type="ECO:0000313" key="2">
    <source>
        <dbReference type="EMBL" id="MED6157810.1"/>
    </source>
</evidence>
<evidence type="ECO:0000256" key="1">
    <source>
        <dbReference type="SAM" id="MobiDB-lite"/>
    </source>
</evidence>